<evidence type="ECO:0000256" key="4">
    <source>
        <dbReference type="ARBA" id="ARBA00023163"/>
    </source>
</evidence>
<dbReference type="GO" id="GO:0043565">
    <property type="term" value="F:sequence-specific DNA binding"/>
    <property type="evidence" value="ECO:0007669"/>
    <property type="project" value="TreeGrafter"/>
</dbReference>
<evidence type="ECO:0000313" key="6">
    <source>
        <dbReference type="EMBL" id="OZI35561.1"/>
    </source>
</evidence>
<dbReference type="InterPro" id="IPR000847">
    <property type="entry name" value="LysR_HTH_N"/>
</dbReference>
<proteinExistence type="inferred from homology"/>
<keyword evidence="4" id="KW-0804">Transcription</keyword>
<dbReference type="Proteomes" id="UP000217005">
    <property type="component" value="Unassembled WGS sequence"/>
</dbReference>
<dbReference type="InterPro" id="IPR036388">
    <property type="entry name" value="WH-like_DNA-bd_sf"/>
</dbReference>
<dbReference type="GO" id="GO:0006351">
    <property type="term" value="P:DNA-templated transcription"/>
    <property type="evidence" value="ECO:0007669"/>
    <property type="project" value="TreeGrafter"/>
</dbReference>
<name>A0A261SER1_9BORD</name>
<dbReference type="Gene3D" id="1.10.10.10">
    <property type="entry name" value="Winged helix-like DNA-binding domain superfamily/Winged helix DNA-binding domain"/>
    <property type="match status" value="1"/>
</dbReference>
<sequence length="327" mass="36262">MNELRAISIFVRVAELGSFNQVALSQGMTPQAVSKSIRQLEHHLGQRLFHRTTRSNTLTEDGQRFLEAVKPRLDALQRVLTGARQASGDEQGLVRIGAATPVGRKVLMPLLRAFHARHPRIEVELVLDEKFSDLVAERIDVGFRAGSAPEAQVVTRQLFPIQDIVCAAPAYLREAGVPADLDALAGHRCTGYRSPTTGRLLPWEFKIDGMTVYRNVTPVFCANEPETEMEGVLAGFGIGLIDSINAVGRLRAGELVPLFTDRVNDRRGLHIWYANRSNMPRRVRLFIDFALERLLDSTDYTLSAAELRTLERKGLAAVRRGAGRSDG</sequence>
<dbReference type="SUPFAM" id="SSF46785">
    <property type="entry name" value="Winged helix' DNA-binding domain"/>
    <property type="match status" value="1"/>
</dbReference>
<dbReference type="InterPro" id="IPR036390">
    <property type="entry name" value="WH_DNA-bd_sf"/>
</dbReference>
<evidence type="ECO:0000256" key="2">
    <source>
        <dbReference type="ARBA" id="ARBA00023015"/>
    </source>
</evidence>
<dbReference type="Gene3D" id="3.40.190.290">
    <property type="match status" value="1"/>
</dbReference>
<evidence type="ECO:0000256" key="3">
    <source>
        <dbReference type="ARBA" id="ARBA00023125"/>
    </source>
</evidence>
<reference evidence="6 7" key="1">
    <citation type="submission" date="2017-05" db="EMBL/GenBank/DDBJ databases">
        <title>Complete and WGS of Bordetella genogroups.</title>
        <authorList>
            <person name="Spilker T."/>
            <person name="LiPuma J."/>
        </authorList>
    </citation>
    <scope>NUCLEOTIDE SEQUENCE [LARGE SCALE GENOMIC DNA]</scope>
    <source>
        <strain evidence="6 7">AU17610</strain>
    </source>
</reference>
<dbReference type="FunFam" id="1.10.10.10:FF:000001">
    <property type="entry name" value="LysR family transcriptional regulator"/>
    <property type="match status" value="1"/>
</dbReference>
<dbReference type="AlphaFoldDB" id="A0A261SER1"/>
<dbReference type="Pfam" id="PF03466">
    <property type="entry name" value="LysR_substrate"/>
    <property type="match status" value="1"/>
</dbReference>
<dbReference type="InterPro" id="IPR058163">
    <property type="entry name" value="LysR-type_TF_proteobact-type"/>
</dbReference>
<dbReference type="GO" id="GO:0003700">
    <property type="term" value="F:DNA-binding transcription factor activity"/>
    <property type="evidence" value="ECO:0007669"/>
    <property type="project" value="InterPro"/>
</dbReference>
<evidence type="ECO:0000259" key="5">
    <source>
        <dbReference type="PROSITE" id="PS50931"/>
    </source>
</evidence>
<gene>
    <name evidence="6" type="ORF">CEG14_10830</name>
</gene>
<protein>
    <submittedName>
        <fullName evidence="6">LysR family transcriptional regulator</fullName>
    </submittedName>
</protein>
<dbReference type="PROSITE" id="PS50931">
    <property type="entry name" value="HTH_LYSR"/>
    <property type="match status" value="1"/>
</dbReference>
<dbReference type="PANTHER" id="PTHR30537">
    <property type="entry name" value="HTH-TYPE TRANSCRIPTIONAL REGULATOR"/>
    <property type="match status" value="1"/>
</dbReference>
<comment type="caution">
    <text evidence="6">The sequence shown here is derived from an EMBL/GenBank/DDBJ whole genome shotgun (WGS) entry which is preliminary data.</text>
</comment>
<dbReference type="RefSeq" id="WP_094826370.1">
    <property type="nucleotide sequence ID" value="NZ_NEVL01000003.1"/>
</dbReference>
<accession>A0A261SER1</accession>
<dbReference type="EMBL" id="NEVL01000003">
    <property type="protein sequence ID" value="OZI35561.1"/>
    <property type="molecule type" value="Genomic_DNA"/>
</dbReference>
<dbReference type="Pfam" id="PF00126">
    <property type="entry name" value="HTH_1"/>
    <property type="match status" value="1"/>
</dbReference>
<dbReference type="OrthoDB" id="8523827at2"/>
<keyword evidence="2" id="KW-0805">Transcription regulation</keyword>
<dbReference type="CDD" id="cd08422">
    <property type="entry name" value="PBP2_CrgA_like"/>
    <property type="match status" value="1"/>
</dbReference>
<dbReference type="InterPro" id="IPR005119">
    <property type="entry name" value="LysR_subst-bd"/>
</dbReference>
<evidence type="ECO:0000256" key="1">
    <source>
        <dbReference type="ARBA" id="ARBA00009437"/>
    </source>
</evidence>
<feature type="domain" description="HTH lysR-type" evidence="5">
    <location>
        <begin position="1"/>
        <end position="59"/>
    </location>
</feature>
<dbReference type="SUPFAM" id="SSF53850">
    <property type="entry name" value="Periplasmic binding protein-like II"/>
    <property type="match status" value="1"/>
</dbReference>
<dbReference type="PANTHER" id="PTHR30537:SF5">
    <property type="entry name" value="HTH-TYPE TRANSCRIPTIONAL ACTIVATOR TTDR-RELATED"/>
    <property type="match status" value="1"/>
</dbReference>
<keyword evidence="3" id="KW-0238">DNA-binding</keyword>
<evidence type="ECO:0000313" key="7">
    <source>
        <dbReference type="Proteomes" id="UP000217005"/>
    </source>
</evidence>
<organism evidence="6 7">
    <name type="scientific">Bordetella genomosp. 1</name>
    <dbReference type="NCBI Taxonomy" id="1395607"/>
    <lineage>
        <taxon>Bacteria</taxon>
        <taxon>Pseudomonadati</taxon>
        <taxon>Pseudomonadota</taxon>
        <taxon>Betaproteobacteria</taxon>
        <taxon>Burkholderiales</taxon>
        <taxon>Alcaligenaceae</taxon>
        <taxon>Bordetella</taxon>
    </lineage>
</organism>
<comment type="similarity">
    <text evidence="1">Belongs to the LysR transcriptional regulatory family.</text>
</comment>